<sequence length="114" mass="13016">MILPLLSNVDSIAHMISSITKISTPSQPNSIWILELKAFNHISYPLNTILQQLCQNFRYISHSKNLVCGCFILINNTSFLSSQHSYYSTSFDLLHMDIWSPIIISPIQGHCDKY</sequence>
<reference evidence="1" key="1">
    <citation type="submission" date="2018-05" db="EMBL/GenBank/DDBJ databases">
        <title>Draft genome of Mucuna pruriens seed.</title>
        <authorList>
            <person name="Nnadi N.E."/>
            <person name="Vos R."/>
            <person name="Hasami M.H."/>
            <person name="Devisetty U.K."/>
            <person name="Aguiy J.C."/>
        </authorList>
    </citation>
    <scope>NUCLEOTIDE SEQUENCE [LARGE SCALE GENOMIC DNA]</scope>
    <source>
        <strain evidence="1">JCA_2017</strain>
    </source>
</reference>
<dbReference type="EMBL" id="QJKJ01009555">
    <property type="protein sequence ID" value="RDX76291.1"/>
    <property type="molecule type" value="Genomic_DNA"/>
</dbReference>
<gene>
    <name evidence="1" type="ORF">CR513_43735</name>
</gene>
<accession>A0A371FDB5</accession>
<organism evidence="1 2">
    <name type="scientific">Mucuna pruriens</name>
    <name type="common">Velvet bean</name>
    <name type="synonym">Dolichos pruriens</name>
    <dbReference type="NCBI Taxonomy" id="157652"/>
    <lineage>
        <taxon>Eukaryota</taxon>
        <taxon>Viridiplantae</taxon>
        <taxon>Streptophyta</taxon>
        <taxon>Embryophyta</taxon>
        <taxon>Tracheophyta</taxon>
        <taxon>Spermatophyta</taxon>
        <taxon>Magnoliopsida</taxon>
        <taxon>eudicotyledons</taxon>
        <taxon>Gunneridae</taxon>
        <taxon>Pentapetalae</taxon>
        <taxon>rosids</taxon>
        <taxon>fabids</taxon>
        <taxon>Fabales</taxon>
        <taxon>Fabaceae</taxon>
        <taxon>Papilionoideae</taxon>
        <taxon>50 kb inversion clade</taxon>
        <taxon>NPAAA clade</taxon>
        <taxon>indigoferoid/millettioid clade</taxon>
        <taxon>Phaseoleae</taxon>
        <taxon>Mucuna</taxon>
    </lineage>
</organism>
<name>A0A371FDB5_MUCPR</name>
<protein>
    <submittedName>
        <fullName evidence="1">Uncharacterized protein</fullName>
    </submittedName>
</protein>
<dbReference type="AlphaFoldDB" id="A0A371FDB5"/>
<dbReference type="Proteomes" id="UP000257109">
    <property type="component" value="Unassembled WGS sequence"/>
</dbReference>
<evidence type="ECO:0000313" key="2">
    <source>
        <dbReference type="Proteomes" id="UP000257109"/>
    </source>
</evidence>
<comment type="caution">
    <text evidence="1">The sequence shown here is derived from an EMBL/GenBank/DDBJ whole genome shotgun (WGS) entry which is preliminary data.</text>
</comment>
<proteinExistence type="predicted"/>
<evidence type="ECO:0000313" key="1">
    <source>
        <dbReference type="EMBL" id="RDX76291.1"/>
    </source>
</evidence>
<feature type="non-terminal residue" evidence="1">
    <location>
        <position position="1"/>
    </location>
</feature>
<keyword evidence="2" id="KW-1185">Reference proteome</keyword>